<accession>A0A1F6N536</accession>
<gene>
    <name evidence="2" type="ORF">A2983_00405</name>
</gene>
<name>A0A1F6N536_9BACT</name>
<protein>
    <submittedName>
        <fullName evidence="2">Uncharacterized protein</fullName>
    </submittedName>
</protein>
<proteinExistence type="predicted"/>
<sequence length="472" mass="53781">MSVENSERSKGMKELSSSRPRVEGVEEGGVRDGDTVRADEILDINRDESNLAETLRSISYNEAQLQKEELRLIKNPNNQSIKEGIKHLKEVIVLYKEILTFFPNHNLLEGINPVVIEKVNHAEKLTAEAVAEVSRKVARINAIISAVIDENAKFFNYDFTSDNKQDDERIIQLVENETGRTVSVNLFSEINNLFADIDERLSVLETEPTLSEAARIIAVEETILEVSRGLFESIKKKEIVFISRRIKETMVEESFSNISDEQRNFSAEITRKKQDLDLDPKGYCFQVLSNFNYVRPNDVEIQPDNTGKDSEGAQVREAANKLTKDITDKILLAESFIEKLEDVKTMTSLFGKKSTERKKINALVLNTRGDYERLYADTKDTTGLSADLGSGLYHWNLESVTDIDQYIDTLIGEQKARIDKGKKIIDYISTFSERIDETQDDEIKRALLGVRLLNVLEEKKEQFIRRLGEEST</sequence>
<evidence type="ECO:0000313" key="2">
    <source>
        <dbReference type="EMBL" id="OGH78790.1"/>
    </source>
</evidence>
<organism evidence="2 3">
    <name type="scientific">Candidatus Magasanikbacteria bacterium RIFCSPLOWO2_01_FULL_40_15</name>
    <dbReference type="NCBI Taxonomy" id="1798686"/>
    <lineage>
        <taxon>Bacteria</taxon>
        <taxon>Candidatus Magasanikiibacteriota</taxon>
    </lineage>
</organism>
<evidence type="ECO:0000256" key="1">
    <source>
        <dbReference type="SAM" id="MobiDB-lite"/>
    </source>
</evidence>
<reference evidence="2 3" key="1">
    <citation type="journal article" date="2016" name="Nat. Commun.">
        <title>Thousands of microbial genomes shed light on interconnected biogeochemical processes in an aquifer system.</title>
        <authorList>
            <person name="Anantharaman K."/>
            <person name="Brown C.T."/>
            <person name="Hug L.A."/>
            <person name="Sharon I."/>
            <person name="Castelle C.J."/>
            <person name="Probst A.J."/>
            <person name="Thomas B.C."/>
            <person name="Singh A."/>
            <person name="Wilkins M.J."/>
            <person name="Karaoz U."/>
            <person name="Brodie E.L."/>
            <person name="Williams K.H."/>
            <person name="Hubbard S.S."/>
            <person name="Banfield J.F."/>
        </authorList>
    </citation>
    <scope>NUCLEOTIDE SEQUENCE [LARGE SCALE GENOMIC DNA]</scope>
</reference>
<dbReference type="Proteomes" id="UP000177040">
    <property type="component" value="Unassembled WGS sequence"/>
</dbReference>
<dbReference type="EMBL" id="MFQH01000002">
    <property type="protein sequence ID" value="OGH78790.1"/>
    <property type="molecule type" value="Genomic_DNA"/>
</dbReference>
<feature type="compositionally biased region" description="Basic and acidic residues" evidence="1">
    <location>
        <begin position="1"/>
        <end position="13"/>
    </location>
</feature>
<evidence type="ECO:0000313" key="3">
    <source>
        <dbReference type="Proteomes" id="UP000177040"/>
    </source>
</evidence>
<feature type="compositionally biased region" description="Basic and acidic residues" evidence="1">
    <location>
        <begin position="20"/>
        <end position="32"/>
    </location>
</feature>
<feature type="region of interest" description="Disordered" evidence="1">
    <location>
        <begin position="1"/>
        <end position="32"/>
    </location>
</feature>
<comment type="caution">
    <text evidence="2">The sequence shown here is derived from an EMBL/GenBank/DDBJ whole genome shotgun (WGS) entry which is preliminary data.</text>
</comment>
<dbReference type="AlphaFoldDB" id="A0A1F6N536"/>